<dbReference type="Gene3D" id="3.90.1300.10">
    <property type="entry name" value="Amidase signature (AS) domain"/>
    <property type="match status" value="1"/>
</dbReference>
<feature type="domain" description="Amidase" evidence="1">
    <location>
        <begin position="25"/>
        <end position="435"/>
    </location>
</feature>
<dbReference type="Pfam" id="PF21986">
    <property type="entry name" value="AH_C"/>
    <property type="match status" value="1"/>
</dbReference>
<keyword evidence="4" id="KW-1185">Reference proteome</keyword>
<sequence>MTDLPTILDFAALRALYAAGTTPAEVMTAVADRMETADPAAFIAKRSRADILADAAALLARAPEPNGLPLWGLPFAVKDNIDVEGLPTTAGCPDYAHEPTADATVVKRLREAGAILIGKTNLDQFATGLNGTRSPYGAPRCVFDASYVSGGSSSGSAVVVAAGVAAFSLGTDTAGSGRVPAAFNNIVGIKPSPGRVSTTGVVPACRSIDVVTVFAASVADGMAARRIAEGFDPADVYARRFADEALPQTLRIGVPGEDEREFYGNGAYHALYEAAIARARALGATIVPFDYRPFREAAALLYEGPWVAERLAAIEPFLDERPDSLDPTVRQIIEGGRTMTAADAFRGAYRLEALRREAEAEWAKVDCLMLPTSPDIQKVEAMLADPIALNARFGRFTNFANFFGCAAIAVPAGFTGERLPFGVQLVARRDTDEALGPFAAALHEAARCGAGIDRQFAPPAVHKPANQNISNQMHGAQGSAASCGRIEIAVVGAHLTGMALNHELTDRDARFERAGKTAPDYRLYALDTVPPKPGLVREPGFGGPGIAIEVWSLDPSSFATFVDGIPAPLGIGKLTLDDGTSLAGFICEPVGIADAREITAFEGWKNYLASRKTAL</sequence>
<evidence type="ECO:0000313" key="3">
    <source>
        <dbReference type="EMBL" id="NDW07595.1"/>
    </source>
</evidence>
<dbReference type="InterPro" id="IPR036928">
    <property type="entry name" value="AS_sf"/>
</dbReference>
<dbReference type="AlphaFoldDB" id="A0A6N9TBJ4"/>
<dbReference type="EC" id="3.5.1.54" evidence="3"/>
<dbReference type="InterPro" id="IPR014085">
    <property type="entry name" value="Allophanate_hydrolase"/>
</dbReference>
<keyword evidence="3" id="KW-0378">Hydrolase</keyword>
<dbReference type="NCBIfam" id="TIGR02713">
    <property type="entry name" value="allophanate_hyd"/>
    <property type="match status" value="1"/>
</dbReference>
<dbReference type="InterPro" id="IPR000120">
    <property type="entry name" value="Amidase"/>
</dbReference>
<comment type="caution">
    <text evidence="3">The sequence shown here is derived from an EMBL/GenBank/DDBJ whole genome shotgun (WGS) entry which is preliminary data.</text>
</comment>
<dbReference type="Pfam" id="PF01425">
    <property type="entry name" value="Amidase"/>
    <property type="match status" value="1"/>
</dbReference>
<dbReference type="Gene3D" id="3.10.490.10">
    <property type="entry name" value="Gamma-glutamyl cyclotransferase-like"/>
    <property type="match status" value="1"/>
</dbReference>
<gene>
    <name evidence="3" type="primary">atzF</name>
    <name evidence="3" type="ORF">GTK09_24585</name>
</gene>
<dbReference type="NCBIfam" id="NF006043">
    <property type="entry name" value="PRK08186.1"/>
    <property type="match status" value="1"/>
</dbReference>
<dbReference type="RefSeq" id="WP_163466049.1">
    <property type="nucleotide sequence ID" value="NZ_JAAAMG010000033.1"/>
</dbReference>
<dbReference type="EMBL" id="JAAAMG010000033">
    <property type="protein sequence ID" value="NDW07595.1"/>
    <property type="molecule type" value="Genomic_DNA"/>
</dbReference>
<dbReference type="InterPro" id="IPR023631">
    <property type="entry name" value="Amidase_dom"/>
</dbReference>
<evidence type="ECO:0000259" key="2">
    <source>
        <dbReference type="Pfam" id="PF21986"/>
    </source>
</evidence>
<dbReference type="GO" id="GO:0004039">
    <property type="term" value="F:allophanate hydrolase activity"/>
    <property type="evidence" value="ECO:0007669"/>
    <property type="project" value="UniProtKB-EC"/>
</dbReference>
<evidence type="ECO:0000313" key="4">
    <source>
        <dbReference type="Proteomes" id="UP000469011"/>
    </source>
</evidence>
<dbReference type="PANTHER" id="PTHR11895">
    <property type="entry name" value="TRANSAMIDASE"/>
    <property type="match status" value="1"/>
</dbReference>
<dbReference type="Proteomes" id="UP000469011">
    <property type="component" value="Unassembled WGS sequence"/>
</dbReference>
<protein>
    <submittedName>
        <fullName evidence="3">Allophanate hydrolase</fullName>
        <ecNumber evidence="3">3.5.1.54</ecNumber>
    </submittedName>
</protein>
<name>A0A6N9TBJ4_9HYPH</name>
<dbReference type="SUPFAM" id="SSF75304">
    <property type="entry name" value="Amidase signature (AS) enzymes"/>
    <property type="match status" value="1"/>
</dbReference>
<proteinExistence type="predicted"/>
<accession>A0A6N9TBJ4</accession>
<dbReference type="PANTHER" id="PTHR11895:SF169">
    <property type="entry name" value="GLUTAMYL-TRNA(GLN) AMIDOTRANSFERASE"/>
    <property type="match status" value="1"/>
</dbReference>
<reference evidence="3 4" key="1">
    <citation type="submission" date="2020-01" db="EMBL/GenBank/DDBJ databases">
        <title>Jiella pacifica sp. nov.</title>
        <authorList>
            <person name="Xue Z."/>
            <person name="Zhu S."/>
            <person name="Chen J."/>
            <person name="Yang J."/>
        </authorList>
    </citation>
    <scope>NUCLEOTIDE SEQUENCE [LARGE SCALE GENOMIC DNA]</scope>
    <source>
        <strain evidence="3 4">40Bstr34</strain>
    </source>
</reference>
<evidence type="ECO:0000259" key="1">
    <source>
        <dbReference type="Pfam" id="PF01425"/>
    </source>
</evidence>
<organism evidence="3 4">
    <name type="scientific">Jiella pacifica</name>
    <dbReference type="NCBI Taxonomy" id="2696469"/>
    <lineage>
        <taxon>Bacteria</taxon>
        <taxon>Pseudomonadati</taxon>
        <taxon>Pseudomonadota</taxon>
        <taxon>Alphaproteobacteria</taxon>
        <taxon>Hyphomicrobiales</taxon>
        <taxon>Aurantimonadaceae</taxon>
        <taxon>Jiella</taxon>
    </lineage>
</organism>
<feature type="domain" description="Allophanate hydrolase C-terminal" evidence="2">
    <location>
        <begin position="486"/>
        <end position="609"/>
    </location>
</feature>
<dbReference type="InterPro" id="IPR053844">
    <property type="entry name" value="AH_C"/>
</dbReference>
<dbReference type="Gene3D" id="1.20.58.1700">
    <property type="match status" value="1"/>
</dbReference>